<evidence type="ECO:0000256" key="1">
    <source>
        <dbReference type="HAMAP-Rule" id="MF_00386"/>
    </source>
</evidence>
<accession>A0A372DNK4</accession>
<keyword evidence="4" id="KW-1185">Reference proteome</keyword>
<evidence type="ECO:0000313" key="3">
    <source>
        <dbReference type="EMBL" id="RFP60922.1"/>
    </source>
</evidence>
<dbReference type="InterPro" id="IPR002696">
    <property type="entry name" value="Membr_insert_effic_factor_YidD"/>
</dbReference>
<comment type="similarity">
    <text evidence="1">Belongs to the UPF0161 family.</text>
</comment>
<gene>
    <name evidence="3" type="primary">yidD</name>
    <name evidence="3" type="ORF">D0Y53_06410</name>
</gene>
<dbReference type="OrthoDB" id="9801753at2"/>
<dbReference type="GO" id="GO:0005886">
    <property type="term" value="C:plasma membrane"/>
    <property type="evidence" value="ECO:0007669"/>
    <property type="project" value="UniProtKB-SubCell"/>
</dbReference>
<comment type="function">
    <text evidence="1">Could be involved in insertion of integral membrane proteins into the membrane.</text>
</comment>
<comment type="caution">
    <text evidence="3">The sequence shown here is derived from an EMBL/GenBank/DDBJ whole genome shotgun (WGS) entry which is preliminary data.</text>
</comment>
<keyword evidence="1" id="KW-0472">Membrane</keyword>
<dbReference type="PANTHER" id="PTHR33383:SF1">
    <property type="entry name" value="MEMBRANE PROTEIN INSERTION EFFICIENCY FACTOR-RELATED"/>
    <property type="match status" value="1"/>
</dbReference>
<dbReference type="Pfam" id="PF01809">
    <property type="entry name" value="YidD"/>
    <property type="match status" value="1"/>
</dbReference>
<evidence type="ECO:0000313" key="4">
    <source>
        <dbReference type="Proteomes" id="UP000262917"/>
    </source>
</evidence>
<comment type="subcellular location">
    <subcellularLocation>
        <location evidence="1">Cell membrane</location>
        <topology evidence="1">Peripheral membrane protein</topology>
        <orientation evidence="1">Cytoplasmic side</orientation>
    </subcellularLocation>
</comment>
<dbReference type="EMBL" id="QVPD01000005">
    <property type="protein sequence ID" value="RFP60922.1"/>
    <property type="molecule type" value="Genomic_DNA"/>
</dbReference>
<protein>
    <recommendedName>
        <fullName evidence="1">Putative membrane protein insertion efficiency factor</fullName>
    </recommendedName>
</protein>
<sequence>MLYPAPSTAATAHACVAPPSRIVLDRLLISCLRGYKRWLSPLLGPRCRFVPTCSEYAMVAIARFGAFKGGWLALRRIGRCHPLHPGGHDPVPALDPPPDKGTHACRKH</sequence>
<reference evidence="3 4" key="1">
    <citation type="submission" date="2018-08" db="EMBL/GenBank/DDBJ databases">
        <title>Lysobacter weifangensis sp. nov., a new member of the family 'Xanthomonadaceae', isolated from soil in a farmland.</title>
        <authorList>
            <person name="Zhao H."/>
        </authorList>
    </citation>
    <scope>NUCLEOTIDE SEQUENCE [LARGE SCALE GENOMIC DNA]</scope>
    <source>
        <strain evidence="3 4">WF-2</strain>
    </source>
</reference>
<evidence type="ECO:0000256" key="2">
    <source>
        <dbReference type="SAM" id="MobiDB-lite"/>
    </source>
</evidence>
<name>A0A372DNK4_9GAMM</name>
<dbReference type="AlphaFoldDB" id="A0A372DNK4"/>
<keyword evidence="1" id="KW-1003">Cell membrane</keyword>
<organism evidence="3 4">
    <name type="scientific">Cognatiluteimonas weifangensis</name>
    <dbReference type="NCBI Taxonomy" id="2303539"/>
    <lineage>
        <taxon>Bacteria</taxon>
        <taxon>Pseudomonadati</taxon>
        <taxon>Pseudomonadota</taxon>
        <taxon>Gammaproteobacteria</taxon>
        <taxon>Lysobacterales</taxon>
        <taxon>Lysobacteraceae</taxon>
        <taxon>Cognatiluteimonas</taxon>
    </lineage>
</organism>
<dbReference type="PANTHER" id="PTHR33383">
    <property type="entry name" value="MEMBRANE PROTEIN INSERTION EFFICIENCY FACTOR-RELATED"/>
    <property type="match status" value="1"/>
</dbReference>
<dbReference type="NCBIfam" id="TIGR00278">
    <property type="entry name" value="membrane protein insertion efficiency factor YidD"/>
    <property type="match status" value="1"/>
</dbReference>
<proteinExistence type="inferred from homology"/>
<feature type="region of interest" description="Disordered" evidence="2">
    <location>
        <begin position="87"/>
        <end position="108"/>
    </location>
</feature>
<dbReference type="Proteomes" id="UP000262917">
    <property type="component" value="Unassembled WGS sequence"/>
</dbReference>
<dbReference type="SMART" id="SM01234">
    <property type="entry name" value="Haemolytic"/>
    <property type="match status" value="1"/>
</dbReference>
<dbReference type="HAMAP" id="MF_00386">
    <property type="entry name" value="UPF0161_YidD"/>
    <property type="match status" value="1"/>
</dbReference>